<dbReference type="Gene3D" id="1.10.3720.10">
    <property type="entry name" value="MetI-like"/>
    <property type="match status" value="1"/>
</dbReference>
<dbReference type="EMBL" id="NMVO01000001">
    <property type="protein sequence ID" value="OYO17463.1"/>
    <property type="molecule type" value="Genomic_DNA"/>
</dbReference>
<comment type="caution">
    <text evidence="8">The sequence shown here is derived from an EMBL/GenBank/DDBJ whole genome shotgun (WGS) entry which is preliminary data.</text>
</comment>
<name>A0A255GSQ4_9ACTN</name>
<dbReference type="AlphaFoldDB" id="A0A255GSQ4"/>
<comment type="similarity">
    <text evidence="7">Belongs to the binding-protein-dependent transport system permease family.</text>
</comment>
<dbReference type="CDD" id="cd06261">
    <property type="entry name" value="TM_PBP2"/>
    <property type="match status" value="1"/>
</dbReference>
<feature type="transmembrane region" description="Helical" evidence="7">
    <location>
        <begin position="165"/>
        <end position="185"/>
    </location>
</feature>
<accession>A0A4R6LTM4</accession>
<proteinExistence type="inferred from homology"/>
<accession>A0A255GSQ4</accession>
<sequence>MKRGRVPFLLTFLVPPLVLFGIFVLSPFAQAFYLSITDWTGLTPDFNIVGLQNYKYILGIGAPPDLTFWRGLRNNLILLVLVPLITIAIALFFATMLNLSGARAGQIRGVWGAPAYRFLFFVPQVISVAALGIMFQQVFQPRGLLNSLLSVVGIDGPTWLADDRFALGAVITVMVWMHVGFYMVYFSAAMAAIPRELLEAASIDQASKFQTFFRITLPLLWPAVQTALIYLAIFCLDGLAIIQVMTVGPGGPNGATEVMALSVYRSFKEQAWIGYASAQAVVVFFLTSILLALAFRITRREQVEL</sequence>
<evidence type="ECO:0000256" key="1">
    <source>
        <dbReference type="ARBA" id="ARBA00004651"/>
    </source>
</evidence>
<keyword evidence="5 7" id="KW-1133">Transmembrane helix</keyword>
<evidence type="ECO:0000256" key="5">
    <source>
        <dbReference type="ARBA" id="ARBA00022989"/>
    </source>
</evidence>
<dbReference type="PANTHER" id="PTHR30193:SF41">
    <property type="entry name" value="DIACETYLCHITOBIOSE UPTAKE SYSTEM PERMEASE PROTEIN NGCF"/>
    <property type="match status" value="1"/>
</dbReference>
<evidence type="ECO:0000256" key="7">
    <source>
        <dbReference type="RuleBase" id="RU363032"/>
    </source>
</evidence>
<evidence type="ECO:0000256" key="6">
    <source>
        <dbReference type="ARBA" id="ARBA00023136"/>
    </source>
</evidence>
<dbReference type="PANTHER" id="PTHR30193">
    <property type="entry name" value="ABC TRANSPORTER PERMEASE PROTEIN"/>
    <property type="match status" value="1"/>
</dbReference>
<dbReference type="Pfam" id="PF00528">
    <property type="entry name" value="BPD_transp_1"/>
    <property type="match status" value="1"/>
</dbReference>
<organism evidence="8 9">
    <name type="scientific">Enemella evansiae</name>
    <dbReference type="NCBI Taxonomy" id="2016499"/>
    <lineage>
        <taxon>Bacteria</taxon>
        <taxon>Bacillati</taxon>
        <taxon>Actinomycetota</taxon>
        <taxon>Actinomycetes</taxon>
        <taxon>Propionibacteriales</taxon>
        <taxon>Propionibacteriaceae</taxon>
        <taxon>Enemella</taxon>
    </lineage>
</organism>
<evidence type="ECO:0000313" key="8">
    <source>
        <dbReference type="EMBL" id="OYO17463.1"/>
    </source>
</evidence>
<dbReference type="InterPro" id="IPR000515">
    <property type="entry name" value="MetI-like"/>
</dbReference>
<evidence type="ECO:0000313" key="9">
    <source>
        <dbReference type="Proteomes" id="UP000215896"/>
    </source>
</evidence>
<feature type="transmembrane region" description="Helical" evidence="7">
    <location>
        <begin position="76"/>
        <end position="97"/>
    </location>
</feature>
<dbReference type="InterPro" id="IPR051393">
    <property type="entry name" value="ABC_transporter_permease"/>
</dbReference>
<protein>
    <submittedName>
        <fullName evidence="8">ABC transporter permease</fullName>
    </submittedName>
</protein>
<feature type="transmembrane region" description="Helical" evidence="7">
    <location>
        <begin position="272"/>
        <end position="295"/>
    </location>
</feature>
<dbReference type="PROSITE" id="PS50928">
    <property type="entry name" value="ABC_TM1"/>
    <property type="match status" value="1"/>
</dbReference>
<keyword evidence="3" id="KW-1003">Cell membrane</keyword>
<dbReference type="RefSeq" id="WP_094356871.1">
    <property type="nucleotide sequence ID" value="NZ_NMVK01000009.1"/>
</dbReference>
<gene>
    <name evidence="8" type="ORF">CGZ94_00700</name>
</gene>
<evidence type="ECO:0000256" key="3">
    <source>
        <dbReference type="ARBA" id="ARBA00022475"/>
    </source>
</evidence>
<comment type="subcellular location">
    <subcellularLocation>
        <location evidence="1 7">Cell membrane</location>
        <topology evidence="1 7">Multi-pass membrane protein</topology>
    </subcellularLocation>
</comment>
<dbReference type="OrthoDB" id="9804439at2"/>
<keyword evidence="4 7" id="KW-0812">Transmembrane</keyword>
<dbReference type="GO" id="GO:0055085">
    <property type="term" value="P:transmembrane transport"/>
    <property type="evidence" value="ECO:0007669"/>
    <property type="project" value="InterPro"/>
</dbReference>
<dbReference type="InterPro" id="IPR035906">
    <property type="entry name" value="MetI-like_sf"/>
</dbReference>
<dbReference type="Proteomes" id="UP000215896">
    <property type="component" value="Unassembled WGS sequence"/>
</dbReference>
<evidence type="ECO:0000256" key="4">
    <source>
        <dbReference type="ARBA" id="ARBA00022692"/>
    </source>
</evidence>
<keyword evidence="2 7" id="KW-0813">Transport</keyword>
<feature type="transmembrane region" description="Helical" evidence="7">
    <location>
        <begin position="118"/>
        <end position="139"/>
    </location>
</feature>
<keyword evidence="9" id="KW-1185">Reference proteome</keyword>
<reference evidence="8 9" key="1">
    <citation type="submission" date="2017-07" db="EMBL/GenBank/DDBJ databases">
        <title>Draft whole genome sequences of clinical Proprionibacteriaceae strains.</title>
        <authorList>
            <person name="Bernier A.-M."/>
            <person name="Bernard K."/>
            <person name="Domingo M.-C."/>
        </authorList>
    </citation>
    <scope>NUCLEOTIDE SEQUENCE [LARGE SCALE GENOMIC DNA]</scope>
    <source>
        <strain evidence="8 9">NML 030167</strain>
    </source>
</reference>
<keyword evidence="6 7" id="KW-0472">Membrane</keyword>
<evidence type="ECO:0000256" key="2">
    <source>
        <dbReference type="ARBA" id="ARBA00022448"/>
    </source>
</evidence>
<dbReference type="SUPFAM" id="SSF161098">
    <property type="entry name" value="MetI-like"/>
    <property type="match status" value="1"/>
</dbReference>
<dbReference type="GO" id="GO:0005886">
    <property type="term" value="C:plasma membrane"/>
    <property type="evidence" value="ECO:0007669"/>
    <property type="project" value="UniProtKB-SubCell"/>
</dbReference>
<feature type="transmembrane region" description="Helical" evidence="7">
    <location>
        <begin position="219"/>
        <end position="242"/>
    </location>
</feature>